<dbReference type="InterPro" id="IPR016181">
    <property type="entry name" value="Acyl_CoA_acyltransferase"/>
</dbReference>
<dbReference type="InterPro" id="IPR000182">
    <property type="entry name" value="GNAT_dom"/>
</dbReference>
<accession>A0A5P2C493</accession>
<dbReference type="Gene3D" id="3.40.630.30">
    <property type="match status" value="2"/>
</dbReference>
<evidence type="ECO:0000313" key="4">
    <source>
        <dbReference type="EMBL" id="QES37504.1"/>
    </source>
</evidence>
<dbReference type="PANTHER" id="PTHR43877">
    <property type="entry name" value="AMINOALKYLPHOSPHONATE N-ACETYLTRANSFERASE-RELATED-RELATED"/>
    <property type="match status" value="1"/>
</dbReference>
<evidence type="ECO:0000256" key="2">
    <source>
        <dbReference type="ARBA" id="ARBA00023315"/>
    </source>
</evidence>
<dbReference type="EMBL" id="CP029192">
    <property type="protein sequence ID" value="QES37504.1"/>
    <property type="molecule type" value="Genomic_DNA"/>
</dbReference>
<evidence type="ECO:0000259" key="3">
    <source>
        <dbReference type="PROSITE" id="PS51186"/>
    </source>
</evidence>
<proteinExistence type="predicted"/>
<dbReference type="GO" id="GO:0016747">
    <property type="term" value="F:acyltransferase activity, transferring groups other than amino-acyl groups"/>
    <property type="evidence" value="ECO:0007669"/>
    <property type="project" value="InterPro"/>
</dbReference>
<evidence type="ECO:0000256" key="1">
    <source>
        <dbReference type="ARBA" id="ARBA00022679"/>
    </source>
</evidence>
<dbReference type="Pfam" id="PF00583">
    <property type="entry name" value="Acetyltransf_1"/>
    <property type="match status" value="2"/>
</dbReference>
<name>A0A5P2C493_STRVZ</name>
<evidence type="ECO:0000313" key="5">
    <source>
        <dbReference type="Proteomes" id="UP000322927"/>
    </source>
</evidence>
<dbReference type="CDD" id="cd04301">
    <property type="entry name" value="NAT_SF"/>
    <property type="match status" value="1"/>
</dbReference>
<protein>
    <submittedName>
        <fullName evidence="4">GNAT family N-acetyltransferase</fullName>
    </submittedName>
</protein>
<organism evidence="4 5">
    <name type="scientific">Streptomyces venezuelae</name>
    <dbReference type="NCBI Taxonomy" id="54571"/>
    <lineage>
        <taxon>Bacteria</taxon>
        <taxon>Bacillati</taxon>
        <taxon>Actinomycetota</taxon>
        <taxon>Actinomycetes</taxon>
        <taxon>Kitasatosporales</taxon>
        <taxon>Streptomycetaceae</taxon>
        <taxon>Streptomyces</taxon>
    </lineage>
</organism>
<dbReference type="Proteomes" id="UP000322927">
    <property type="component" value="Chromosome"/>
</dbReference>
<dbReference type="SUPFAM" id="SSF55729">
    <property type="entry name" value="Acyl-CoA N-acyltransferases (Nat)"/>
    <property type="match status" value="2"/>
</dbReference>
<dbReference type="PROSITE" id="PS51186">
    <property type="entry name" value="GNAT"/>
    <property type="match status" value="2"/>
</dbReference>
<feature type="domain" description="N-acetyltransferase" evidence="3">
    <location>
        <begin position="1"/>
        <end position="125"/>
    </location>
</feature>
<feature type="domain" description="N-acetyltransferase" evidence="3">
    <location>
        <begin position="126"/>
        <end position="274"/>
    </location>
</feature>
<keyword evidence="1 4" id="KW-0808">Transferase</keyword>
<gene>
    <name evidence="4" type="ORF">DEJ48_32505</name>
</gene>
<dbReference type="OrthoDB" id="3381976at2"/>
<dbReference type="InterPro" id="IPR050832">
    <property type="entry name" value="Bact_Acetyltransf"/>
</dbReference>
<keyword evidence="2" id="KW-0012">Acyltransferase</keyword>
<dbReference type="RefSeq" id="WP_150219724.1">
    <property type="nucleotide sequence ID" value="NZ_CP029192.1"/>
</dbReference>
<reference evidence="4 5" key="1">
    <citation type="submission" date="2018-05" db="EMBL/GenBank/DDBJ databases">
        <title>Streptomyces venezuelae.</title>
        <authorList>
            <person name="Kim W."/>
            <person name="Lee N."/>
            <person name="Cho B.-K."/>
        </authorList>
    </citation>
    <scope>NUCLEOTIDE SEQUENCE [LARGE SCALE GENOMIC DNA]</scope>
    <source>
        <strain evidence="4 5">ATCC 14584</strain>
    </source>
</reference>
<sequence>MTTTLRPTGPLQQGADGAKARTYDVCVNSRPVGSIGLATHEVFGPRVCRLHDLRIAEPDRRRGRGTVAALAAEEVARGWGCARIETTVPADAAAALRLVTALGYVERSRRLTKPLTGPLPELPAGTEGRPMTEAEAGPWLVRAKELYASTWTDRGLPEDEARAKAEADHARALPRGLATPDTWLSVLTHHGTQVGTLWLSVADGDAFVYDVAVDAEHRGHGHGRSLMHLAEAQGRAAGRDRIGLNVLSDNTPALNLYASLGYEPASYYFCKPLI</sequence>
<dbReference type="AlphaFoldDB" id="A0A5P2C493"/>